<dbReference type="PANTHER" id="PTHR30408">
    <property type="entry name" value="TYPE-1 RESTRICTION ENZYME ECOKI SPECIFICITY PROTEIN"/>
    <property type="match status" value="1"/>
</dbReference>
<organism evidence="5 6">
    <name type="scientific">Lacticaseibacillus rhamnosus</name>
    <name type="common">Lactobacillus rhamnosus</name>
    <dbReference type="NCBI Taxonomy" id="47715"/>
    <lineage>
        <taxon>Bacteria</taxon>
        <taxon>Bacillati</taxon>
        <taxon>Bacillota</taxon>
        <taxon>Bacilli</taxon>
        <taxon>Lactobacillales</taxon>
        <taxon>Lactobacillaceae</taxon>
        <taxon>Lacticaseibacillus</taxon>
    </lineage>
</organism>
<evidence type="ECO:0000256" key="3">
    <source>
        <dbReference type="ARBA" id="ARBA00023125"/>
    </source>
</evidence>
<dbReference type="EMBL" id="MTJY01000045">
    <property type="protein sequence ID" value="ONN74012.1"/>
    <property type="molecule type" value="Genomic_DNA"/>
</dbReference>
<dbReference type="GO" id="GO:0009307">
    <property type="term" value="P:DNA restriction-modification system"/>
    <property type="evidence" value="ECO:0007669"/>
    <property type="project" value="UniProtKB-KW"/>
</dbReference>
<reference evidence="5 6" key="1">
    <citation type="submission" date="2017-01" db="EMBL/GenBank/DDBJ databases">
        <title>In silico prediction, in vitro antibacterial spectrum and physicochemical properties of a putative bacteriocin produced by Lactobacillus rhamnosus strain L156.4.</title>
        <authorList>
            <person name="Silveira A.M."/>
            <person name="Monteiro A.S."/>
            <person name="Santos V.L."/>
            <person name="Nicoli J.R."/>
            <person name="Azevedo V."/>
            <person name="Soares S.C."/>
            <person name="Castro-Oliveira L."/>
            <person name="Dias-Souza M.V."/>
            <person name="Nardi R.M."/>
        </authorList>
    </citation>
    <scope>NUCLEOTIDE SEQUENCE [LARGE SCALE GENOMIC DNA]</scope>
    <source>
        <strain evidence="5 6">L156.4</strain>
    </source>
</reference>
<evidence type="ECO:0000313" key="6">
    <source>
        <dbReference type="Proteomes" id="UP000189067"/>
    </source>
</evidence>
<dbReference type="AlphaFoldDB" id="A0AAX0K1E7"/>
<dbReference type="InterPro" id="IPR044946">
    <property type="entry name" value="Restrct_endonuc_typeI_TRD_sf"/>
</dbReference>
<dbReference type="Pfam" id="PF01420">
    <property type="entry name" value="Methylase_S"/>
    <property type="match status" value="2"/>
</dbReference>
<dbReference type="PANTHER" id="PTHR30408:SF12">
    <property type="entry name" value="TYPE I RESTRICTION ENZYME MJAVIII SPECIFICITY SUBUNIT"/>
    <property type="match status" value="1"/>
</dbReference>
<dbReference type="RefSeq" id="WP_019728475.1">
    <property type="nucleotide sequence ID" value="NZ_CP019305.1"/>
</dbReference>
<keyword evidence="2" id="KW-0680">Restriction system</keyword>
<gene>
    <name evidence="5" type="ORF">BWR10_10015</name>
</gene>
<dbReference type="GO" id="GO:0003677">
    <property type="term" value="F:DNA binding"/>
    <property type="evidence" value="ECO:0007669"/>
    <property type="project" value="UniProtKB-KW"/>
</dbReference>
<comment type="similarity">
    <text evidence="1">Belongs to the type-I restriction system S methylase family.</text>
</comment>
<evidence type="ECO:0000256" key="1">
    <source>
        <dbReference type="ARBA" id="ARBA00010923"/>
    </source>
</evidence>
<comment type="caution">
    <text evidence="5">The sequence shown here is derived from an EMBL/GenBank/DDBJ whole genome shotgun (WGS) entry which is preliminary data.</text>
</comment>
<evidence type="ECO:0000256" key="2">
    <source>
        <dbReference type="ARBA" id="ARBA00022747"/>
    </source>
</evidence>
<dbReference type="InterPro" id="IPR000055">
    <property type="entry name" value="Restrct_endonuc_typeI_TRD"/>
</dbReference>
<keyword evidence="5" id="KW-0255">Endonuclease</keyword>
<keyword evidence="3" id="KW-0238">DNA-binding</keyword>
<keyword evidence="5" id="KW-0378">Hydrolase</keyword>
<feature type="domain" description="Type I restriction modification DNA specificity" evidence="4">
    <location>
        <begin position="219"/>
        <end position="390"/>
    </location>
</feature>
<feature type="domain" description="Type I restriction modification DNA specificity" evidence="4">
    <location>
        <begin position="72"/>
        <end position="196"/>
    </location>
</feature>
<dbReference type="Gene3D" id="3.90.220.20">
    <property type="entry name" value="DNA methylase specificity domains"/>
    <property type="match status" value="2"/>
</dbReference>
<dbReference type="GO" id="GO:0004519">
    <property type="term" value="F:endonuclease activity"/>
    <property type="evidence" value="ECO:0007669"/>
    <property type="project" value="UniProtKB-KW"/>
</dbReference>
<dbReference type="Proteomes" id="UP000189067">
    <property type="component" value="Unassembled WGS sequence"/>
</dbReference>
<accession>A0AAX0K1E7</accession>
<dbReference type="InterPro" id="IPR052021">
    <property type="entry name" value="Type-I_RS_S_subunit"/>
</dbReference>
<sequence length="402" mass="45584">MSKGTRNVPALRFKGFSDAWEKRKLIDQLSLLKDGTHGTHKDGNFAFLLSAKNVIQDSIVFDDSDRKISEDDFNDIYANYHIKKNDVLLTIVGTIGRVALFPRLTVPVAFQRSVAILRTKPTLFPYFLALELQTPTIQSKIKARANMSAQAGIYLGDLKKVVISIPKSEEQIEIAMSLNRLTNLIAATQGKLDNLEKIKRALLKHLFDQSMRFRGYSDPWEKRKFGELYKPNKERNESAEFSSENTLSIATMTVNRKGNGAAKTSLLKYKVIRIGDIAFEGHTSKKFAFGRFVLNDVADGIMSPRFTCLRPIHRQIIQFWKQYIHYEPILRPILIRSTKLGTMMNELVVPDLLKQNIRVPSINEQKLIGKSLSRVDDLIAATQSKLSSLETLKKALLQGLFI</sequence>
<protein>
    <submittedName>
        <fullName evidence="5">Restriction endonuclease subunit S</fullName>
    </submittedName>
</protein>
<keyword evidence="5" id="KW-0540">Nuclease</keyword>
<dbReference type="SUPFAM" id="SSF116734">
    <property type="entry name" value="DNA methylase specificity domain"/>
    <property type="match status" value="2"/>
</dbReference>
<proteinExistence type="inferred from homology"/>
<evidence type="ECO:0000259" key="4">
    <source>
        <dbReference type="Pfam" id="PF01420"/>
    </source>
</evidence>
<name>A0AAX0K1E7_LACRH</name>
<evidence type="ECO:0000313" key="5">
    <source>
        <dbReference type="EMBL" id="ONN74012.1"/>
    </source>
</evidence>